<organism evidence="5 6">
    <name type="scientific">Stephania japonica</name>
    <dbReference type="NCBI Taxonomy" id="461633"/>
    <lineage>
        <taxon>Eukaryota</taxon>
        <taxon>Viridiplantae</taxon>
        <taxon>Streptophyta</taxon>
        <taxon>Embryophyta</taxon>
        <taxon>Tracheophyta</taxon>
        <taxon>Spermatophyta</taxon>
        <taxon>Magnoliopsida</taxon>
        <taxon>Ranunculales</taxon>
        <taxon>Menispermaceae</taxon>
        <taxon>Menispermoideae</taxon>
        <taxon>Cissampelideae</taxon>
        <taxon>Stephania</taxon>
    </lineage>
</organism>
<dbReference type="InterPro" id="IPR001087">
    <property type="entry name" value="GDSL"/>
</dbReference>
<dbReference type="GO" id="GO:0016042">
    <property type="term" value="P:lipid catabolic process"/>
    <property type="evidence" value="ECO:0007669"/>
    <property type="project" value="UniProtKB-KW"/>
</dbReference>
<keyword evidence="3" id="KW-0442">Lipid degradation</keyword>
<comment type="similarity">
    <text evidence="1">Belongs to the 'GDSL' lipolytic enzyme family.</text>
</comment>
<evidence type="ECO:0000256" key="3">
    <source>
        <dbReference type="ARBA" id="ARBA00022963"/>
    </source>
</evidence>
<dbReference type="Proteomes" id="UP001417504">
    <property type="component" value="Unassembled WGS sequence"/>
</dbReference>
<keyword evidence="6" id="KW-1185">Reference proteome</keyword>
<evidence type="ECO:0008006" key="7">
    <source>
        <dbReference type="Google" id="ProtNLM"/>
    </source>
</evidence>
<evidence type="ECO:0000313" key="5">
    <source>
        <dbReference type="EMBL" id="KAK9145779.1"/>
    </source>
</evidence>
<dbReference type="InterPro" id="IPR035669">
    <property type="entry name" value="SGNH_plant_lipase-like"/>
</dbReference>
<evidence type="ECO:0000256" key="2">
    <source>
        <dbReference type="ARBA" id="ARBA00022801"/>
    </source>
</evidence>
<dbReference type="PANTHER" id="PTHR45648">
    <property type="entry name" value="GDSL LIPASE/ACYLHYDROLASE FAMILY PROTEIN (AFU_ORTHOLOGUE AFUA_4G14700)"/>
    <property type="match status" value="1"/>
</dbReference>
<dbReference type="GO" id="GO:0016788">
    <property type="term" value="F:hydrolase activity, acting on ester bonds"/>
    <property type="evidence" value="ECO:0007669"/>
    <property type="project" value="InterPro"/>
</dbReference>
<dbReference type="Gene3D" id="3.40.50.1110">
    <property type="entry name" value="SGNH hydrolase"/>
    <property type="match status" value="1"/>
</dbReference>
<keyword evidence="4" id="KW-0732">Signal</keyword>
<gene>
    <name evidence="5" type="ORF">Sjap_005682</name>
</gene>
<feature type="chain" id="PRO_5042863609" description="GDSL esterase/lipase" evidence="4">
    <location>
        <begin position="26"/>
        <end position="369"/>
    </location>
</feature>
<comment type="caution">
    <text evidence="5">The sequence shown here is derived from an EMBL/GenBank/DDBJ whole genome shotgun (WGS) entry which is preliminary data.</text>
</comment>
<sequence>MIPLHSLLINMLLVLTILRVPYTSSFTQFIFGDSLVDAGNNDYIFTLSRADSPPYGIDFVPSGGRPTGRFTNGRTITDIIGQALGPRWFPPPYLAPSTSDGALFKGINYASGSSGILDESGTLFIGRVPLRQQVDYFKQSRAHMERMAGESSTKEILKTAIFSITSGSNDILDYIQPLIPFLGEDKVSPGLLHDFMISNLTIQLKRLHTLGARKFIVVGVGPLGCIPFVRALKLISNGRCAMEANELTQGYNKKLVKLLSGLNQEFGPEAIFVYANSYNILIDIIRNYRHYGFARSSPFEVVFSVKRAKITQLGRTSYKKTQITENPLAFPSLCLYWGLHSAIITEQMMSSELNGDISPDKVYPEKLKF</sequence>
<proteinExistence type="inferred from homology"/>
<evidence type="ECO:0000256" key="4">
    <source>
        <dbReference type="SAM" id="SignalP"/>
    </source>
</evidence>
<dbReference type="Pfam" id="PF00657">
    <property type="entry name" value="Lipase_GDSL"/>
    <property type="match status" value="1"/>
</dbReference>
<dbReference type="InterPro" id="IPR051058">
    <property type="entry name" value="GDSL_Est/Lipase"/>
</dbReference>
<dbReference type="EMBL" id="JBBNAE010000002">
    <property type="protein sequence ID" value="KAK9145779.1"/>
    <property type="molecule type" value="Genomic_DNA"/>
</dbReference>
<accession>A0AAP0PKC7</accession>
<dbReference type="AlphaFoldDB" id="A0AAP0PKC7"/>
<dbReference type="CDD" id="cd01837">
    <property type="entry name" value="SGNH_plant_lipase_like"/>
    <property type="match status" value="1"/>
</dbReference>
<name>A0AAP0PKC7_9MAGN</name>
<evidence type="ECO:0000256" key="1">
    <source>
        <dbReference type="ARBA" id="ARBA00008668"/>
    </source>
</evidence>
<evidence type="ECO:0000313" key="6">
    <source>
        <dbReference type="Proteomes" id="UP001417504"/>
    </source>
</evidence>
<feature type="signal peptide" evidence="4">
    <location>
        <begin position="1"/>
        <end position="25"/>
    </location>
</feature>
<dbReference type="PANTHER" id="PTHR45648:SF5">
    <property type="entry name" value="OS04G0577300 PROTEIN"/>
    <property type="match status" value="1"/>
</dbReference>
<keyword evidence="3" id="KW-0443">Lipid metabolism</keyword>
<protein>
    <recommendedName>
        <fullName evidence="7">GDSL esterase/lipase</fullName>
    </recommendedName>
</protein>
<keyword evidence="2" id="KW-0378">Hydrolase</keyword>
<reference evidence="5 6" key="1">
    <citation type="submission" date="2024-01" db="EMBL/GenBank/DDBJ databases">
        <title>Genome assemblies of Stephania.</title>
        <authorList>
            <person name="Yang L."/>
        </authorList>
    </citation>
    <scope>NUCLEOTIDE SEQUENCE [LARGE SCALE GENOMIC DNA]</scope>
    <source>
        <strain evidence="5">QJT</strain>
        <tissue evidence="5">Leaf</tissue>
    </source>
</reference>
<dbReference type="InterPro" id="IPR036514">
    <property type="entry name" value="SGNH_hydro_sf"/>
</dbReference>